<dbReference type="AlphaFoldDB" id="A0AA38YWY2"/>
<dbReference type="Proteomes" id="UP001168098">
    <property type="component" value="Unassembled WGS sequence"/>
</dbReference>
<evidence type="ECO:0000313" key="1">
    <source>
        <dbReference type="EMBL" id="KAJ9678225.1"/>
    </source>
</evidence>
<accession>A0AA38YWY2</accession>
<protein>
    <submittedName>
        <fullName evidence="1">Uncharacterized protein</fullName>
    </submittedName>
</protein>
<gene>
    <name evidence="1" type="ORF">PVL29_022960</name>
</gene>
<proteinExistence type="predicted"/>
<dbReference type="EMBL" id="JARBHA010000017">
    <property type="protein sequence ID" value="KAJ9678225.1"/>
    <property type="molecule type" value="Genomic_DNA"/>
</dbReference>
<keyword evidence="2" id="KW-1185">Reference proteome</keyword>
<comment type="caution">
    <text evidence="1">The sequence shown here is derived from an EMBL/GenBank/DDBJ whole genome shotgun (WGS) entry which is preliminary data.</text>
</comment>
<organism evidence="1 2">
    <name type="scientific">Vitis rotundifolia</name>
    <name type="common">Muscadine grape</name>
    <dbReference type="NCBI Taxonomy" id="103349"/>
    <lineage>
        <taxon>Eukaryota</taxon>
        <taxon>Viridiplantae</taxon>
        <taxon>Streptophyta</taxon>
        <taxon>Embryophyta</taxon>
        <taxon>Tracheophyta</taxon>
        <taxon>Spermatophyta</taxon>
        <taxon>Magnoliopsida</taxon>
        <taxon>eudicotyledons</taxon>
        <taxon>Gunneridae</taxon>
        <taxon>Pentapetalae</taxon>
        <taxon>rosids</taxon>
        <taxon>Vitales</taxon>
        <taxon>Vitaceae</taxon>
        <taxon>Viteae</taxon>
        <taxon>Vitis</taxon>
    </lineage>
</organism>
<sequence>MKTCTEGSFLRPCPTPSVAIILPSLATIKSVNAESISFHNIGETISISSDDSTLSVQHPPVVIANVPSREELDVLLKRFPTLIDMESPASNMSELLSVTQWILVDVAKDP</sequence>
<reference evidence="1 2" key="1">
    <citation type="journal article" date="2023" name="BMC Biotechnol.">
        <title>Vitis rotundifolia cv Carlos genome sequencing.</title>
        <authorList>
            <person name="Huff M."/>
            <person name="Hulse-Kemp A."/>
            <person name="Scheffler B."/>
            <person name="Youngblood R."/>
            <person name="Simpson S."/>
            <person name="Babiker E."/>
            <person name="Staton M."/>
        </authorList>
    </citation>
    <scope>NUCLEOTIDE SEQUENCE [LARGE SCALE GENOMIC DNA]</scope>
    <source>
        <tissue evidence="1">Leaf</tissue>
    </source>
</reference>
<evidence type="ECO:0000313" key="2">
    <source>
        <dbReference type="Proteomes" id="UP001168098"/>
    </source>
</evidence>
<name>A0AA38YWY2_VITRO</name>